<dbReference type="Pfam" id="PF05949">
    <property type="entry name" value="DUF881"/>
    <property type="match status" value="1"/>
</dbReference>
<organism evidence="4 5">
    <name type="scientific">Pengzhenrongella frigida</name>
    <dbReference type="NCBI Taxonomy" id="1259133"/>
    <lineage>
        <taxon>Bacteria</taxon>
        <taxon>Bacillati</taxon>
        <taxon>Actinomycetota</taxon>
        <taxon>Actinomycetes</taxon>
        <taxon>Micrococcales</taxon>
        <taxon>Pengzhenrongella</taxon>
    </lineage>
</organism>
<evidence type="ECO:0000313" key="4">
    <source>
        <dbReference type="EMBL" id="RYV50711.1"/>
    </source>
</evidence>
<accession>A0A4Q5N3V8</accession>
<dbReference type="PANTHER" id="PTHR37313">
    <property type="entry name" value="UPF0749 PROTEIN RV1825"/>
    <property type="match status" value="1"/>
</dbReference>
<dbReference type="OrthoDB" id="3218134at2"/>
<comment type="similarity">
    <text evidence="1">Belongs to the UPF0749 family.</text>
</comment>
<dbReference type="Gene3D" id="3.30.70.1880">
    <property type="entry name" value="Protein of unknown function DUF881"/>
    <property type="match status" value="1"/>
</dbReference>
<reference evidence="4 5" key="1">
    <citation type="submission" date="2019-01" db="EMBL/GenBank/DDBJ databases">
        <title>Novel species of Cellulomonas.</title>
        <authorList>
            <person name="Liu Q."/>
            <person name="Xin Y.-H."/>
        </authorList>
    </citation>
    <scope>NUCLEOTIDE SEQUENCE [LARGE SCALE GENOMIC DNA]</scope>
    <source>
        <strain evidence="4 5">HLT2-17</strain>
    </source>
</reference>
<dbReference type="GO" id="GO:0005886">
    <property type="term" value="C:plasma membrane"/>
    <property type="evidence" value="ECO:0007669"/>
    <property type="project" value="TreeGrafter"/>
</dbReference>
<evidence type="ECO:0000256" key="3">
    <source>
        <dbReference type="SAM" id="MobiDB-lite"/>
    </source>
</evidence>
<dbReference type="Proteomes" id="UP000293764">
    <property type="component" value="Unassembled WGS sequence"/>
</dbReference>
<protein>
    <submittedName>
        <fullName evidence="4">DUF881 domain-containing protein</fullName>
    </submittedName>
</protein>
<keyword evidence="5" id="KW-1185">Reference proteome</keyword>
<keyword evidence="2" id="KW-0175">Coiled coil</keyword>
<name>A0A4Q5N3V8_9MICO</name>
<feature type="region of interest" description="Disordered" evidence="3">
    <location>
        <begin position="286"/>
        <end position="307"/>
    </location>
</feature>
<comment type="caution">
    <text evidence="4">The sequence shown here is derived from an EMBL/GenBank/DDBJ whole genome shotgun (WGS) entry which is preliminary data.</text>
</comment>
<evidence type="ECO:0000256" key="2">
    <source>
        <dbReference type="SAM" id="Coils"/>
    </source>
</evidence>
<gene>
    <name evidence="4" type="ORF">EUA98_12230</name>
</gene>
<evidence type="ECO:0000256" key="1">
    <source>
        <dbReference type="ARBA" id="ARBA00009108"/>
    </source>
</evidence>
<feature type="compositionally biased region" description="Polar residues" evidence="3">
    <location>
        <begin position="286"/>
        <end position="301"/>
    </location>
</feature>
<dbReference type="AlphaFoldDB" id="A0A4Q5N3V8"/>
<evidence type="ECO:0000313" key="5">
    <source>
        <dbReference type="Proteomes" id="UP000293764"/>
    </source>
</evidence>
<feature type="coiled-coil region" evidence="2">
    <location>
        <begin position="86"/>
        <end position="124"/>
    </location>
</feature>
<dbReference type="EMBL" id="SDWW01000028">
    <property type="protein sequence ID" value="RYV50711.1"/>
    <property type="molecule type" value="Genomic_DNA"/>
</dbReference>
<dbReference type="PANTHER" id="PTHR37313:SF1">
    <property type="entry name" value="UPF0749 PROTEIN RV1823"/>
    <property type="match status" value="1"/>
</dbReference>
<proteinExistence type="inferred from homology"/>
<dbReference type="InterPro" id="IPR010273">
    <property type="entry name" value="DUF881"/>
</dbReference>
<dbReference type="RefSeq" id="WP_130102966.1">
    <property type="nucleotide sequence ID" value="NZ_SDWW01000028.1"/>
</dbReference>
<sequence length="307" mass="32085">MTTRPPQGAPPSPASARPVDASMTLLNEVMLKPLDPGYQQAADRRRAAGNPPVRPLHTAWHFLLAIALGLVTAAAAADLRAPEPAVAQARALLEEQIEERSAVAEQFEEDNAERTQEIAELQAAALGDRDPASLARVASDGVSSGAVAVNGPGLRLTVEDSAAAREDLERANPNERVQDGDLQVTVNGLWASGAEAIAINGHRLSAVTAIRSAGSAILVDLVPLSGPYVVEAIGDPADLETRFARTDAGQHLSTLRNNYGIGSRFSSEDSLELPAASSTRLWSARLPTTTEAGTMASSSPTVKGVEP</sequence>